<dbReference type="GO" id="GO:0006313">
    <property type="term" value="P:DNA transposition"/>
    <property type="evidence" value="ECO:0007669"/>
    <property type="project" value="InterPro"/>
</dbReference>
<dbReference type="GO" id="GO:0003677">
    <property type="term" value="F:DNA binding"/>
    <property type="evidence" value="ECO:0007669"/>
    <property type="project" value="InterPro"/>
</dbReference>
<protein>
    <submittedName>
        <fullName evidence="3">Uncharacterized protein</fullName>
    </submittedName>
</protein>
<evidence type="ECO:0000259" key="2">
    <source>
        <dbReference type="Pfam" id="PF02371"/>
    </source>
</evidence>
<dbReference type="PANTHER" id="PTHR33055">
    <property type="entry name" value="TRANSPOSASE FOR INSERTION SEQUENCE ELEMENT IS1111A"/>
    <property type="match status" value="1"/>
</dbReference>
<reference evidence="3" key="2">
    <citation type="submission" date="2015-07" db="EMBL/GenBank/DDBJ databases">
        <title>Plasmids, circular viruses and viroids from rat gut.</title>
        <authorList>
            <person name="Jorgensen T.J."/>
            <person name="Hansen M.A."/>
            <person name="Xu Z."/>
            <person name="Tabak M.A."/>
            <person name="Sorensen S.J."/>
            <person name="Hansen L.H."/>
        </authorList>
    </citation>
    <scope>NUCLEOTIDE SEQUENCE</scope>
    <source>
        <strain evidence="3">RGFK0830</strain>
    </source>
</reference>
<evidence type="ECO:0000313" key="3">
    <source>
        <dbReference type="EMBL" id="CRY95933.1"/>
    </source>
</evidence>
<dbReference type="Pfam" id="PF01548">
    <property type="entry name" value="DEDD_Tnp_IS110"/>
    <property type="match status" value="1"/>
</dbReference>
<accession>A0A0H5Q230</accession>
<organism evidence="3">
    <name type="scientific">uncultured prokaryote</name>
    <dbReference type="NCBI Taxonomy" id="198431"/>
    <lineage>
        <taxon>unclassified sequences</taxon>
        <taxon>environmental samples</taxon>
    </lineage>
</organism>
<proteinExistence type="predicted"/>
<dbReference type="NCBIfam" id="NF033542">
    <property type="entry name" value="transpos_IS110"/>
    <property type="match status" value="1"/>
</dbReference>
<evidence type="ECO:0000259" key="1">
    <source>
        <dbReference type="Pfam" id="PF01548"/>
    </source>
</evidence>
<name>A0A0H5Q230_9ZZZZ</name>
<reference evidence="3" key="1">
    <citation type="submission" date="2015-06" db="EMBL/GenBank/DDBJ databases">
        <authorList>
            <person name="Joergensen T."/>
        </authorList>
    </citation>
    <scope>NUCLEOTIDE SEQUENCE</scope>
    <source>
        <strain evidence="3">RGFK0830</strain>
    </source>
</reference>
<dbReference type="InterPro" id="IPR002525">
    <property type="entry name" value="Transp_IS110-like_N"/>
</dbReference>
<dbReference type="EMBL" id="LN853436">
    <property type="protein sequence ID" value="CRY95933.1"/>
    <property type="molecule type" value="Genomic_DNA"/>
</dbReference>
<dbReference type="InterPro" id="IPR003346">
    <property type="entry name" value="Transposase_20"/>
</dbReference>
<dbReference type="AlphaFoldDB" id="A0A0H5Q230"/>
<dbReference type="PANTHER" id="PTHR33055:SF13">
    <property type="entry name" value="TRANSPOSASE"/>
    <property type="match status" value="1"/>
</dbReference>
<dbReference type="GO" id="GO:0004803">
    <property type="term" value="F:transposase activity"/>
    <property type="evidence" value="ECO:0007669"/>
    <property type="project" value="InterPro"/>
</dbReference>
<dbReference type="InterPro" id="IPR047650">
    <property type="entry name" value="Transpos_IS110"/>
</dbReference>
<sequence>MKCLQSNKLDFSGQNIYVGIDVHLKSWSVAILSKHSVLKRFSQSPEPEALHKYLVSNYPEANYFSVYEAGFCGFWIHERLTDLGITNIVVNPADVPTMSKEKLRKTDAVDCNKLARELRSGSLVGIYVPGVETLELRSLIRMRNLIVKDSTRAKNRIKSLLRFHGVEIPEEFTRCSIGCWSKRFLSWLQALELSTEYGKKTLELHLEQFIRLRKMLLQETRAIREISRKAPFEKPIRLLTSVPGIGVTTAATLMVELDDIVRFKNADHLASFIGLVPMCHSSGESNGTGDITVRRHFMLRCLLVEAAWIAIRKDPAMTVAYTEYRKRMNPQKSIIKIARRLVNRIYYVLKHEKEYVPCVVQ</sequence>
<dbReference type="Pfam" id="PF02371">
    <property type="entry name" value="Transposase_20"/>
    <property type="match status" value="1"/>
</dbReference>
<feature type="domain" description="Transposase IS110-like N-terminal" evidence="1">
    <location>
        <begin position="18"/>
        <end position="162"/>
    </location>
</feature>
<feature type="domain" description="Transposase IS116/IS110/IS902 C-terminal" evidence="2">
    <location>
        <begin position="237"/>
        <end position="318"/>
    </location>
</feature>